<gene>
    <name evidence="3" type="ORF">Dda_7427</name>
</gene>
<feature type="region of interest" description="Disordered" evidence="1">
    <location>
        <begin position="167"/>
        <end position="186"/>
    </location>
</feature>
<proteinExistence type="predicted"/>
<keyword evidence="4" id="KW-1185">Reference proteome</keyword>
<keyword evidence="2" id="KW-0472">Membrane</keyword>
<evidence type="ECO:0000313" key="4">
    <source>
        <dbReference type="Proteomes" id="UP001221413"/>
    </source>
</evidence>
<dbReference type="AlphaFoldDB" id="A0AAD6IU04"/>
<feature type="region of interest" description="Disordered" evidence="1">
    <location>
        <begin position="204"/>
        <end position="251"/>
    </location>
</feature>
<reference evidence="3" key="1">
    <citation type="submission" date="2023-01" db="EMBL/GenBank/DDBJ databases">
        <title>The chitinases involved in constricting ring structure development in the nematode-trapping fungus Drechslerella dactyloides.</title>
        <authorList>
            <person name="Wang R."/>
            <person name="Zhang L."/>
            <person name="Tang P."/>
            <person name="Li S."/>
            <person name="Liang L."/>
        </authorList>
    </citation>
    <scope>NUCLEOTIDE SEQUENCE</scope>
    <source>
        <strain evidence="3">YMF1.00031</strain>
    </source>
</reference>
<evidence type="ECO:0000256" key="2">
    <source>
        <dbReference type="SAM" id="Phobius"/>
    </source>
</evidence>
<feature type="transmembrane region" description="Helical" evidence="2">
    <location>
        <begin position="100"/>
        <end position="119"/>
    </location>
</feature>
<accession>A0AAD6IU04</accession>
<evidence type="ECO:0000313" key="3">
    <source>
        <dbReference type="EMBL" id="KAJ6257640.1"/>
    </source>
</evidence>
<comment type="caution">
    <text evidence="3">The sequence shown here is derived from an EMBL/GenBank/DDBJ whole genome shotgun (WGS) entry which is preliminary data.</text>
</comment>
<evidence type="ECO:0000256" key="1">
    <source>
        <dbReference type="SAM" id="MobiDB-lite"/>
    </source>
</evidence>
<dbReference type="EMBL" id="JAQGDS010000010">
    <property type="protein sequence ID" value="KAJ6257640.1"/>
    <property type="molecule type" value="Genomic_DNA"/>
</dbReference>
<sequence length="401" mass="45331">MMYPEVPEEAIKGPPPPYSEPSFFVLCPSPSIRVTPPPPYPNSKPTASSSSFPPTMTFSLSCGLRTLRYWFTTIYFAIVIIFFYGTFISGNPFGNSTEGAQKLLVTAAVMLVIAITLAWRPLCMTNTKGKNLGKRERDQAKQDAAKKSDFEKRIAYINSTNERFEAIHERSKRQKEERDNYHAREKMRAEENRAFWADLRKKREEREAGEAKEAEGDSGSDYEDARSSFSNETQGPPRSPTTFPGQLPGQEDDDFVKKVVQLDATLERVIQGCTALRIAIRFGQASGDSSTEFAQYTDTGQPPITKAEEPVVLQGPPAIFQEPDHPNLLILDPDLAINASAVLADYDKYIETDKAKEFKETSKEWWDGFLTHASRAWIDTYREDIQEETILEEERQGRQDP</sequence>
<keyword evidence="2" id="KW-1133">Transmembrane helix</keyword>
<dbReference type="Proteomes" id="UP001221413">
    <property type="component" value="Unassembled WGS sequence"/>
</dbReference>
<feature type="compositionally biased region" description="Polar residues" evidence="1">
    <location>
        <begin position="227"/>
        <end position="244"/>
    </location>
</feature>
<protein>
    <submittedName>
        <fullName evidence="3">Uncharacterized protein</fullName>
    </submittedName>
</protein>
<name>A0AAD6IU04_DREDA</name>
<feature type="compositionally biased region" description="Basic and acidic residues" evidence="1">
    <location>
        <begin position="204"/>
        <end position="215"/>
    </location>
</feature>
<keyword evidence="2" id="KW-0812">Transmembrane</keyword>
<organism evidence="3 4">
    <name type="scientific">Drechslerella dactyloides</name>
    <name type="common">Nematode-trapping fungus</name>
    <name type="synonym">Arthrobotrys dactyloides</name>
    <dbReference type="NCBI Taxonomy" id="74499"/>
    <lineage>
        <taxon>Eukaryota</taxon>
        <taxon>Fungi</taxon>
        <taxon>Dikarya</taxon>
        <taxon>Ascomycota</taxon>
        <taxon>Pezizomycotina</taxon>
        <taxon>Orbiliomycetes</taxon>
        <taxon>Orbiliales</taxon>
        <taxon>Orbiliaceae</taxon>
        <taxon>Drechslerella</taxon>
    </lineage>
</organism>
<feature type="transmembrane region" description="Helical" evidence="2">
    <location>
        <begin position="69"/>
        <end position="88"/>
    </location>
</feature>